<comment type="caution">
    <text evidence="1">The sequence shown here is derived from an EMBL/GenBank/DDBJ whole genome shotgun (WGS) entry which is preliminary data.</text>
</comment>
<protein>
    <submittedName>
        <fullName evidence="1">Uncharacterized protein</fullName>
    </submittedName>
</protein>
<sequence length="97" mass="10703">MEQQLINAFMKLVAKAGGGSLIKDLIREVDENRNPKIWTPTEIEKAIAYVTEQTESFGAADAIVIIETLMQKYNLRTESFLPAHESLPGTAGIQGLQ</sequence>
<evidence type="ECO:0000313" key="1">
    <source>
        <dbReference type="EMBL" id="MBT1701006.1"/>
    </source>
</evidence>
<dbReference type="AlphaFoldDB" id="A0AAP2DR78"/>
<proteinExistence type="predicted"/>
<organism evidence="1 2">
    <name type="scientific">Chryseosolibacter histidini</name>
    <dbReference type="NCBI Taxonomy" id="2782349"/>
    <lineage>
        <taxon>Bacteria</taxon>
        <taxon>Pseudomonadati</taxon>
        <taxon>Bacteroidota</taxon>
        <taxon>Cytophagia</taxon>
        <taxon>Cytophagales</taxon>
        <taxon>Chryseotaleaceae</taxon>
        <taxon>Chryseosolibacter</taxon>
    </lineage>
</organism>
<name>A0AAP2DR78_9BACT</name>
<accession>A0AAP2DR78</accession>
<dbReference type="RefSeq" id="WP_254169694.1">
    <property type="nucleotide sequence ID" value="NZ_JAHESF010000054.1"/>
</dbReference>
<evidence type="ECO:0000313" key="2">
    <source>
        <dbReference type="Proteomes" id="UP001319200"/>
    </source>
</evidence>
<gene>
    <name evidence="1" type="ORF">KK083_29200</name>
</gene>
<dbReference type="EMBL" id="JAHESF010000054">
    <property type="protein sequence ID" value="MBT1701006.1"/>
    <property type="molecule type" value="Genomic_DNA"/>
</dbReference>
<keyword evidence="2" id="KW-1185">Reference proteome</keyword>
<reference evidence="1 2" key="1">
    <citation type="submission" date="2021-05" db="EMBL/GenBank/DDBJ databases">
        <title>A Polyphasic approach of four new species of the genus Ohtaekwangia: Ohtaekwangia histidinii sp. nov., Ohtaekwangia cretensis sp. nov., Ohtaekwangia indiensis sp. nov., Ohtaekwangia reichenbachii sp. nov. from diverse environment.</title>
        <authorList>
            <person name="Octaviana S."/>
        </authorList>
    </citation>
    <scope>NUCLEOTIDE SEQUENCE [LARGE SCALE GENOMIC DNA]</scope>
    <source>
        <strain evidence="1 2">PWU4</strain>
    </source>
</reference>
<dbReference type="Proteomes" id="UP001319200">
    <property type="component" value="Unassembled WGS sequence"/>
</dbReference>